<evidence type="ECO:0000313" key="2">
    <source>
        <dbReference type="Proteomes" id="UP001458880"/>
    </source>
</evidence>
<protein>
    <recommendedName>
        <fullName evidence="3">THAP-type domain-containing protein</fullName>
    </recommendedName>
</protein>
<gene>
    <name evidence="1" type="ORF">QE152_g23462</name>
</gene>
<evidence type="ECO:0000313" key="1">
    <source>
        <dbReference type="EMBL" id="KAK9717954.1"/>
    </source>
</evidence>
<keyword evidence="2" id="KW-1185">Reference proteome</keyword>
<evidence type="ECO:0008006" key="3">
    <source>
        <dbReference type="Google" id="ProtNLM"/>
    </source>
</evidence>
<dbReference type="Proteomes" id="UP001458880">
    <property type="component" value="Unassembled WGS sequence"/>
</dbReference>
<name>A0AAW1KIC5_POPJA</name>
<reference evidence="1 2" key="1">
    <citation type="journal article" date="2024" name="BMC Genomics">
        <title>De novo assembly and annotation of Popillia japonica's genome with initial clues to its potential as an invasive pest.</title>
        <authorList>
            <person name="Cucini C."/>
            <person name="Boschi S."/>
            <person name="Funari R."/>
            <person name="Cardaioli E."/>
            <person name="Iannotti N."/>
            <person name="Marturano G."/>
            <person name="Paoli F."/>
            <person name="Bruttini M."/>
            <person name="Carapelli A."/>
            <person name="Frati F."/>
            <person name="Nardi F."/>
        </authorList>
    </citation>
    <scope>NUCLEOTIDE SEQUENCE [LARGE SCALE GENOMIC DNA]</scope>
    <source>
        <strain evidence="1">DMR45628</strain>
    </source>
</reference>
<comment type="caution">
    <text evidence="1">The sequence shown here is derived from an EMBL/GenBank/DDBJ whole genome shotgun (WGS) entry which is preliminary data.</text>
</comment>
<sequence>MLSSKGSITKDVITSKDISVHKFPTKPELRLLWLKACNLNMQDDVTKVTVFLTNETRITFIMVKGL</sequence>
<dbReference type="AlphaFoldDB" id="A0AAW1KIC5"/>
<dbReference type="EMBL" id="JASPKY010000234">
    <property type="protein sequence ID" value="KAK9717954.1"/>
    <property type="molecule type" value="Genomic_DNA"/>
</dbReference>
<proteinExistence type="predicted"/>
<organism evidence="1 2">
    <name type="scientific">Popillia japonica</name>
    <name type="common">Japanese beetle</name>
    <dbReference type="NCBI Taxonomy" id="7064"/>
    <lineage>
        <taxon>Eukaryota</taxon>
        <taxon>Metazoa</taxon>
        <taxon>Ecdysozoa</taxon>
        <taxon>Arthropoda</taxon>
        <taxon>Hexapoda</taxon>
        <taxon>Insecta</taxon>
        <taxon>Pterygota</taxon>
        <taxon>Neoptera</taxon>
        <taxon>Endopterygota</taxon>
        <taxon>Coleoptera</taxon>
        <taxon>Polyphaga</taxon>
        <taxon>Scarabaeiformia</taxon>
        <taxon>Scarabaeidae</taxon>
        <taxon>Rutelinae</taxon>
        <taxon>Popillia</taxon>
    </lineage>
</organism>
<accession>A0AAW1KIC5</accession>